<protein>
    <submittedName>
        <fullName evidence="3">Uncharacterized protein</fullName>
    </submittedName>
</protein>
<dbReference type="EMBL" id="NNRN01000044">
    <property type="protein sequence ID" value="OYR30423.1"/>
    <property type="molecule type" value="Genomic_DNA"/>
</dbReference>
<name>A0A256GTA9_9HYPH</name>
<dbReference type="AlphaFoldDB" id="A0A256GTA9"/>
<evidence type="ECO:0000313" key="2">
    <source>
        <dbReference type="EMBL" id="KAB2704514.1"/>
    </source>
</evidence>
<reference evidence="3 4" key="1">
    <citation type="submission" date="2017-07" db="EMBL/GenBank/DDBJ databases">
        <title>Draft genome of Ochrobactrum lupini type strain LUP21.</title>
        <authorList>
            <person name="Krzyzanowska D.M."/>
            <person name="Jafra S."/>
        </authorList>
    </citation>
    <scope>NUCLEOTIDE SEQUENCE [LARGE SCALE GENOMIC DNA]</scope>
    <source>
        <strain evidence="3 4">LUP21</strain>
    </source>
</reference>
<gene>
    <name evidence="3" type="ORF">CES86_1747</name>
    <name evidence="2" type="ORF">F9L03_07690</name>
</gene>
<feature type="region of interest" description="Disordered" evidence="1">
    <location>
        <begin position="1"/>
        <end position="20"/>
    </location>
</feature>
<dbReference type="EMBL" id="WBWF01000004">
    <property type="protein sequence ID" value="KAB2704514.1"/>
    <property type="molecule type" value="Genomic_DNA"/>
</dbReference>
<evidence type="ECO:0000313" key="5">
    <source>
        <dbReference type="Proteomes" id="UP000435957"/>
    </source>
</evidence>
<evidence type="ECO:0000313" key="4">
    <source>
        <dbReference type="Proteomes" id="UP000216363"/>
    </source>
</evidence>
<evidence type="ECO:0000256" key="1">
    <source>
        <dbReference type="SAM" id="MobiDB-lite"/>
    </source>
</evidence>
<reference evidence="2 5" key="2">
    <citation type="submission" date="2019-09" db="EMBL/GenBank/DDBJ databases">
        <title>Taxonomic organization of the family Brucellaceae based on a phylogenomic approach.</title>
        <authorList>
            <person name="Leclercq S."/>
            <person name="Cloeckaert A."/>
            <person name="Zygmunt M.S."/>
        </authorList>
    </citation>
    <scope>NUCLEOTIDE SEQUENCE [LARGE SCALE GENOMIC DNA]</scope>
    <source>
        <strain evidence="2 5">LUP23</strain>
    </source>
</reference>
<dbReference type="Proteomes" id="UP000435957">
    <property type="component" value="Unassembled WGS sequence"/>
</dbReference>
<accession>A0A256GTA9</accession>
<sequence>MRNISRPRDHVGRVQGRCHDEGTDVQRKALRYQAAADAECTQIVLDRSGNQDISLDMLNDGAHRRALAQRVKQSAPRR</sequence>
<proteinExistence type="predicted"/>
<organism evidence="3 4">
    <name type="scientific">Brucella lupini</name>
    <dbReference type="NCBI Taxonomy" id="255457"/>
    <lineage>
        <taxon>Bacteria</taxon>
        <taxon>Pseudomonadati</taxon>
        <taxon>Pseudomonadota</taxon>
        <taxon>Alphaproteobacteria</taxon>
        <taxon>Hyphomicrobiales</taxon>
        <taxon>Brucellaceae</taxon>
        <taxon>Brucella/Ochrobactrum group</taxon>
        <taxon>Brucella</taxon>
    </lineage>
</organism>
<dbReference type="Proteomes" id="UP000216363">
    <property type="component" value="Unassembled WGS sequence"/>
</dbReference>
<dbReference type="RefSeq" id="WP_143851078.1">
    <property type="nucleotide sequence ID" value="NZ_JBHEEP010000005.1"/>
</dbReference>
<keyword evidence="5" id="KW-1185">Reference proteome</keyword>
<comment type="caution">
    <text evidence="3">The sequence shown here is derived from an EMBL/GenBank/DDBJ whole genome shotgun (WGS) entry which is preliminary data.</text>
</comment>
<evidence type="ECO:0000313" key="3">
    <source>
        <dbReference type="EMBL" id="OYR30423.1"/>
    </source>
</evidence>